<dbReference type="PROSITE" id="PS51886">
    <property type="entry name" value="TLDC"/>
    <property type="match status" value="1"/>
</dbReference>
<evidence type="ECO:0000313" key="6">
    <source>
        <dbReference type="EMBL" id="RKP01029.1"/>
    </source>
</evidence>
<dbReference type="OrthoDB" id="26679at2759"/>
<proteinExistence type="inferred from homology"/>
<evidence type="ECO:0000256" key="1">
    <source>
        <dbReference type="ARBA" id="ARBA00004173"/>
    </source>
</evidence>
<comment type="subcellular location">
    <subcellularLocation>
        <location evidence="1">Mitochondrion</location>
    </subcellularLocation>
</comment>
<dbReference type="InterPro" id="IPR006571">
    <property type="entry name" value="TLDc_dom"/>
</dbReference>
<reference evidence="7" key="1">
    <citation type="journal article" date="2018" name="Nat. Microbiol.">
        <title>Leveraging single-cell genomics to expand the fungal tree of life.</title>
        <authorList>
            <person name="Ahrendt S.R."/>
            <person name="Quandt C.A."/>
            <person name="Ciobanu D."/>
            <person name="Clum A."/>
            <person name="Salamov A."/>
            <person name="Andreopoulos B."/>
            <person name="Cheng J.F."/>
            <person name="Woyke T."/>
            <person name="Pelin A."/>
            <person name="Henrissat B."/>
            <person name="Reynolds N.K."/>
            <person name="Benny G.L."/>
            <person name="Smith M.E."/>
            <person name="James T.Y."/>
            <person name="Grigoriev I.V."/>
        </authorList>
    </citation>
    <scope>NUCLEOTIDE SEQUENCE [LARGE SCALE GENOMIC DNA]</scope>
    <source>
        <strain evidence="7">ATCC 52028</strain>
    </source>
</reference>
<sequence>PLMGPDLALRLQAHFPAAMHGVAAWTLRYHSGRDGGGMRTMLDTMTSADVAHRPAVLVVQSTSSRLFGAYVHSGFALRRGYYGSPASYLWKQNMAGGPYVYPTTGRNKCFLLTEPGDVPDDGDDDGDAAFGLWLDTRLLSGHSSRCATFNNAPLGPADDFAVFAVEVW</sequence>
<dbReference type="EMBL" id="ML014188">
    <property type="protein sequence ID" value="RKP01029.1"/>
    <property type="molecule type" value="Genomic_DNA"/>
</dbReference>
<accession>A0A4V1IUM0</accession>
<dbReference type="STRING" id="1555241.A0A4V1IUM0"/>
<feature type="non-terminal residue" evidence="6">
    <location>
        <position position="168"/>
    </location>
</feature>
<dbReference type="GO" id="GO:0006979">
    <property type="term" value="P:response to oxidative stress"/>
    <property type="evidence" value="ECO:0007669"/>
    <property type="project" value="TreeGrafter"/>
</dbReference>
<dbReference type="SMART" id="SM00584">
    <property type="entry name" value="TLDc"/>
    <property type="match status" value="1"/>
</dbReference>
<keyword evidence="3" id="KW-0496">Mitochondrion</keyword>
<keyword evidence="7" id="KW-1185">Reference proteome</keyword>
<feature type="domain" description="TLDc" evidence="5">
    <location>
        <begin position="1"/>
        <end position="168"/>
    </location>
</feature>
<dbReference type="GO" id="GO:0005739">
    <property type="term" value="C:mitochondrion"/>
    <property type="evidence" value="ECO:0007669"/>
    <property type="project" value="UniProtKB-SubCell"/>
</dbReference>
<evidence type="ECO:0000259" key="5">
    <source>
        <dbReference type="PROSITE" id="PS51886"/>
    </source>
</evidence>
<gene>
    <name evidence="6" type="ORF">CXG81DRAFT_237</name>
</gene>
<feature type="non-terminal residue" evidence="6">
    <location>
        <position position="1"/>
    </location>
</feature>
<dbReference type="PANTHER" id="PTHR23354:SF62">
    <property type="entry name" value="MUSTARD, ISOFORM V"/>
    <property type="match status" value="1"/>
</dbReference>
<evidence type="ECO:0000256" key="3">
    <source>
        <dbReference type="ARBA" id="ARBA00023128"/>
    </source>
</evidence>
<evidence type="ECO:0000256" key="4">
    <source>
        <dbReference type="ARBA" id="ARBA00040604"/>
    </source>
</evidence>
<dbReference type="GO" id="GO:0005634">
    <property type="term" value="C:nucleus"/>
    <property type="evidence" value="ECO:0007669"/>
    <property type="project" value="TreeGrafter"/>
</dbReference>
<dbReference type="Pfam" id="PF07534">
    <property type="entry name" value="TLD"/>
    <property type="match status" value="1"/>
</dbReference>
<organism evidence="6 7">
    <name type="scientific">Caulochytrium protostelioides</name>
    <dbReference type="NCBI Taxonomy" id="1555241"/>
    <lineage>
        <taxon>Eukaryota</taxon>
        <taxon>Fungi</taxon>
        <taxon>Fungi incertae sedis</taxon>
        <taxon>Chytridiomycota</taxon>
        <taxon>Chytridiomycota incertae sedis</taxon>
        <taxon>Chytridiomycetes</taxon>
        <taxon>Caulochytriales</taxon>
        <taxon>Caulochytriaceae</taxon>
        <taxon>Caulochytrium</taxon>
    </lineage>
</organism>
<protein>
    <recommendedName>
        <fullName evidence="4">Oxidation resistance protein 1</fullName>
    </recommendedName>
</protein>
<dbReference type="AlphaFoldDB" id="A0A4V1IUM0"/>
<comment type="similarity">
    <text evidence="2">Belongs to the OXR1 family.</text>
</comment>
<evidence type="ECO:0000313" key="7">
    <source>
        <dbReference type="Proteomes" id="UP000274922"/>
    </source>
</evidence>
<name>A0A4V1IUM0_9FUNG</name>
<evidence type="ECO:0000256" key="2">
    <source>
        <dbReference type="ARBA" id="ARBA00009540"/>
    </source>
</evidence>
<dbReference type="Proteomes" id="UP000274922">
    <property type="component" value="Unassembled WGS sequence"/>
</dbReference>
<dbReference type="PANTHER" id="PTHR23354">
    <property type="entry name" value="NUCLEOLAR PROTEIN 7/ESTROGEN RECEPTOR COACTIVATOR-RELATED"/>
    <property type="match status" value="1"/>
</dbReference>